<evidence type="ECO:0000313" key="2">
    <source>
        <dbReference type="EMBL" id="KAG8368487.1"/>
    </source>
</evidence>
<dbReference type="AlphaFoldDB" id="A0AAV6WJA1"/>
<sequence>MEGLIPFLLRTMKKQRPQNAYRSFSENSTGRSYHLLLAGDSAEGSSHRRTRSDFQTTSSAVDSGSGPEYLTRVKSYVAGSSPSTVNNGLMRRNGFNSAAENYRDSPRTYLSGR</sequence>
<evidence type="ECO:0000313" key="3">
    <source>
        <dbReference type="Proteomes" id="UP000826271"/>
    </source>
</evidence>
<feature type="region of interest" description="Disordered" evidence="1">
    <location>
        <begin position="40"/>
        <end position="66"/>
    </location>
</feature>
<dbReference type="EMBL" id="WHWC01000015">
    <property type="protein sequence ID" value="KAG8368487.1"/>
    <property type="molecule type" value="Genomic_DNA"/>
</dbReference>
<keyword evidence="3" id="KW-1185">Reference proteome</keyword>
<gene>
    <name evidence="2" type="ORF">BUALT_Bualt15G0050500</name>
</gene>
<reference evidence="2" key="1">
    <citation type="submission" date="2019-10" db="EMBL/GenBank/DDBJ databases">
        <authorList>
            <person name="Zhang R."/>
            <person name="Pan Y."/>
            <person name="Wang J."/>
            <person name="Ma R."/>
            <person name="Yu S."/>
        </authorList>
    </citation>
    <scope>NUCLEOTIDE SEQUENCE</scope>
    <source>
        <strain evidence="2">LA-IB0</strain>
        <tissue evidence="2">Leaf</tissue>
    </source>
</reference>
<dbReference type="Proteomes" id="UP000826271">
    <property type="component" value="Unassembled WGS sequence"/>
</dbReference>
<organism evidence="2 3">
    <name type="scientific">Buddleja alternifolia</name>
    <dbReference type="NCBI Taxonomy" id="168488"/>
    <lineage>
        <taxon>Eukaryota</taxon>
        <taxon>Viridiplantae</taxon>
        <taxon>Streptophyta</taxon>
        <taxon>Embryophyta</taxon>
        <taxon>Tracheophyta</taxon>
        <taxon>Spermatophyta</taxon>
        <taxon>Magnoliopsida</taxon>
        <taxon>eudicotyledons</taxon>
        <taxon>Gunneridae</taxon>
        <taxon>Pentapetalae</taxon>
        <taxon>asterids</taxon>
        <taxon>lamiids</taxon>
        <taxon>Lamiales</taxon>
        <taxon>Scrophulariaceae</taxon>
        <taxon>Buddlejeae</taxon>
        <taxon>Buddleja</taxon>
    </lineage>
</organism>
<name>A0AAV6WJA1_9LAMI</name>
<feature type="compositionally biased region" description="Polar residues" evidence="1">
    <location>
        <begin position="53"/>
        <end position="62"/>
    </location>
</feature>
<comment type="caution">
    <text evidence="2">The sequence shown here is derived from an EMBL/GenBank/DDBJ whole genome shotgun (WGS) entry which is preliminary data.</text>
</comment>
<evidence type="ECO:0000256" key="1">
    <source>
        <dbReference type="SAM" id="MobiDB-lite"/>
    </source>
</evidence>
<dbReference type="PANTHER" id="PTHR38370">
    <property type="entry name" value="BETA-1,4-XYLOSIDASE"/>
    <property type="match status" value="1"/>
</dbReference>
<proteinExistence type="predicted"/>
<protein>
    <submittedName>
        <fullName evidence="2">Uncharacterized protein</fullName>
    </submittedName>
</protein>
<accession>A0AAV6WJA1</accession>
<dbReference type="PANTHER" id="PTHR38370:SF1">
    <property type="entry name" value="BETA-1,4-XYLOSIDASE"/>
    <property type="match status" value="1"/>
</dbReference>